<organism evidence="2 3">
    <name type="scientific">Dendrothele bispora (strain CBS 962.96)</name>
    <dbReference type="NCBI Taxonomy" id="1314807"/>
    <lineage>
        <taxon>Eukaryota</taxon>
        <taxon>Fungi</taxon>
        <taxon>Dikarya</taxon>
        <taxon>Basidiomycota</taxon>
        <taxon>Agaricomycotina</taxon>
        <taxon>Agaricomycetes</taxon>
        <taxon>Agaricomycetidae</taxon>
        <taxon>Agaricales</taxon>
        <taxon>Agaricales incertae sedis</taxon>
        <taxon>Dendrothele</taxon>
    </lineage>
</organism>
<dbReference type="OrthoDB" id="2747207at2759"/>
<name>A0A4S8L7M0_DENBC</name>
<accession>A0A4S8L7M0</accession>
<protein>
    <recommendedName>
        <fullName evidence="1">Heterokaryon incompatibility domain-containing protein</fullName>
    </recommendedName>
</protein>
<evidence type="ECO:0000313" key="2">
    <source>
        <dbReference type="EMBL" id="THU84403.1"/>
    </source>
</evidence>
<gene>
    <name evidence="2" type="ORF">K435DRAFT_806715</name>
</gene>
<dbReference type="PANTHER" id="PTHR24148">
    <property type="entry name" value="ANKYRIN REPEAT DOMAIN-CONTAINING PROTEIN 39 HOMOLOG-RELATED"/>
    <property type="match status" value="1"/>
</dbReference>
<sequence length="484" mass="56203">MSPTRLFKIDRDAIAIENIPPQAYGPANNYYGTLVEGEDTQDKPYCAVSHVWGDPAEIQQFEIRDIPWEVPIESIDKLLFILRACVEQNYEYIWLDILCIRQSKNRNDPEANKDKKREMAKMDRYYLVDTIVFGSQYATFAEHWNEVREVVDVWKEDKTVDKKIDTRKKVWEGLGAIQTLLKDQCKDQWFWRVWTLQEAVLPRRLYTSKGATMDFEFCRLIDWTYTALGTRILNGKLSEAVKYSWIHPGEGVVNDKRWWQVSQGFLCAIRDDRARRAELHPLEALVITKFRETRYEIDRLRGVYGMIDKRWHVFEEADFNRAWEAIAVKYITDRPAGEHPDLAPLVTMSVTRDLGTTLTWGAGEPERMGSVVPQQRWTNKSAKLALNLTASGICKISSYGTGAYGDGSRPLRILIQDLAKVRVNGDISAIVIRKNLNFIFGTNIPIFRRTCYIAVKFDSIFQNISDFVISHEYVRNILKKYSRN</sequence>
<dbReference type="AlphaFoldDB" id="A0A4S8L7M0"/>
<reference evidence="2 3" key="1">
    <citation type="journal article" date="2019" name="Nat. Ecol. Evol.">
        <title>Megaphylogeny resolves global patterns of mushroom evolution.</title>
        <authorList>
            <person name="Varga T."/>
            <person name="Krizsan K."/>
            <person name="Foldi C."/>
            <person name="Dima B."/>
            <person name="Sanchez-Garcia M."/>
            <person name="Sanchez-Ramirez S."/>
            <person name="Szollosi G.J."/>
            <person name="Szarkandi J.G."/>
            <person name="Papp V."/>
            <person name="Albert L."/>
            <person name="Andreopoulos W."/>
            <person name="Angelini C."/>
            <person name="Antonin V."/>
            <person name="Barry K.W."/>
            <person name="Bougher N.L."/>
            <person name="Buchanan P."/>
            <person name="Buyck B."/>
            <person name="Bense V."/>
            <person name="Catcheside P."/>
            <person name="Chovatia M."/>
            <person name="Cooper J."/>
            <person name="Damon W."/>
            <person name="Desjardin D."/>
            <person name="Finy P."/>
            <person name="Geml J."/>
            <person name="Haridas S."/>
            <person name="Hughes K."/>
            <person name="Justo A."/>
            <person name="Karasinski D."/>
            <person name="Kautmanova I."/>
            <person name="Kiss B."/>
            <person name="Kocsube S."/>
            <person name="Kotiranta H."/>
            <person name="LaButti K.M."/>
            <person name="Lechner B.E."/>
            <person name="Liimatainen K."/>
            <person name="Lipzen A."/>
            <person name="Lukacs Z."/>
            <person name="Mihaltcheva S."/>
            <person name="Morgado L.N."/>
            <person name="Niskanen T."/>
            <person name="Noordeloos M.E."/>
            <person name="Ohm R.A."/>
            <person name="Ortiz-Santana B."/>
            <person name="Ovrebo C."/>
            <person name="Racz N."/>
            <person name="Riley R."/>
            <person name="Savchenko A."/>
            <person name="Shiryaev A."/>
            <person name="Soop K."/>
            <person name="Spirin V."/>
            <person name="Szebenyi C."/>
            <person name="Tomsovsky M."/>
            <person name="Tulloss R.E."/>
            <person name="Uehling J."/>
            <person name="Grigoriev I.V."/>
            <person name="Vagvolgyi C."/>
            <person name="Papp T."/>
            <person name="Martin F.M."/>
            <person name="Miettinen O."/>
            <person name="Hibbett D.S."/>
            <person name="Nagy L.G."/>
        </authorList>
    </citation>
    <scope>NUCLEOTIDE SEQUENCE [LARGE SCALE GENOMIC DNA]</scope>
    <source>
        <strain evidence="2 3">CBS 962.96</strain>
    </source>
</reference>
<evidence type="ECO:0000313" key="3">
    <source>
        <dbReference type="Proteomes" id="UP000297245"/>
    </source>
</evidence>
<dbReference type="EMBL" id="ML179601">
    <property type="protein sequence ID" value="THU84403.1"/>
    <property type="molecule type" value="Genomic_DNA"/>
</dbReference>
<dbReference type="PANTHER" id="PTHR24148:SF64">
    <property type="entry name" value="HETEROKARYON INCOMPATIBILITY DOMAIN-CONTAINING PROTEIN"/>
    <property type="match status" value="1"/>
</dbReference>
<feature type="domain" description="Heterokaryon incompatibility" evidence="1">
    <location>
        <begin position="45"/>
        <end position="198"/>
    </location>
</feature>
<dbReference type="Proteomes" id="UP000297245">
    <property type="component" value="Unassembled WGS sequence"/>
</dbReference>
<proteinExistence type="predicted"/>
<dbReference type="InterPro" id="IPR010730">
    <property type="entry name" value="HET"/>
</dbReference>
<keyword evidence="3" id="KW-1185">Reference proteome</keyword>
<dbReference type="Pfam" id="PF06985">
    <property type="entry name" value="HET"/>
    <property type="match status" value="1"/>
</dbReference>
<evidence type="ECO:0000259" key="1">
    <source>
        <dbReference type="Pfam" id="PF06985"/>
    </source>
</evidence>
<dbReference type="InterPro" id="IPR052895">
    <property type="entry name" value="HetReg/Transcr_Mod"/>
</dbReference>